<protein>
    <submittedName>
        <fullName evidence="1">Uncharacterized protein</fullName>
    </submittedName>
</protein>
<proteinExistence type="predicted"/>
<evidence type="ECO:0000313" key="1">
    <source>
        <dbReference type="EMBL" id="SUZ85337.1"/>
    </source>
</evidence>
<dbReference type="EMBL" id="UINC01001631">
    <property type="protein sequence ID" value="SUZ85337.1"/>
    <property type="molecule type" value="Genomic_DNA"/>
</dbReference>
<dbReference type="AlphaFoldDB" id="A0A381R651"/>
<gene>
    <name evidence="1" type="ORF">METZ01_LOCUS38191</name>
</gene>
<reference evidence="1" key="1">
    <citation type="submission" date="2018-05" db="EMBL/GenBank/DDBJ databases">
        <authorList>
            <person name="Lanie J.A."/>
            <person name="Ng W.-L."/>
            <person name="Kazmierczak K.M."/>
            <person name="Andrzejewski T.M."/>
            <person name="Davidsen T.M."/>
            <person name="Wayne K.J."/>
            <person name="Tettelin H."/>
            <person name="Glass J.I."/>
            <person name="Rusch D."/>
            <person name="Podicherti R."/>
            <person name="Tsui H.-C.T."/>
            <person name="Winkler M.E."/>
        </authorList>
    </citation>
    <scope>NUCLEOTIDE SEQUENCE</scope>
</reference>
<sequence>MPLDTKTIRSSLQHAARPELAEILGEVWKMPLPEYAALLWKKSVTAPPLEAELRNAFETEFCRMGFTEQVAESYSAALERTRVLQTATHLTASEGPTFLALHHLASLGLPPEETYFVGSYSGVPFANAAWSGCLNLSDRFELEAVISQQAPGFAELKRADTDRSRDSNERRISFIPGSMRDARVYQSRVPEKLVSLLPYIAEPIRKIAPDVKTGDDFTVWASQFSANQLRLIIPDKSIVYFDLNEVIRNYLIAVLKNSRHPLFRLLFDRKIRETVFAEFSRETPLFTIGVHHKNKVRQEAVVIKGDILQSQNFQLEASQENIIKELETGALCPGLFLTFTTLSFINGLICFGSFEQVEYLSEFQRKWLKLGLLDQEIVRAVNTRALTSGRCVDETSEGVHPLDLLLGLEWSFAENQTVADLMKPLLFRLGVVV</sequence>
<accession>A0A381R651</accession>
<name>A0A381R651_9ZZZZ</name>
<organism evidence="1">
    <name type="scientific">marine metagenome</name>
    <dbReference type="NCBI Taxonomy" id="408172"/>
    <lineage>
        <taxon>unclassified sequences</taxon>
        <taxon>metagenomes</taxon>
        <taxon>ecological metagenomes</taxon>
    </lineage>
</organism>